<gene>
    <name evidence="2" type="ORF">HMPREF9726_00341</name>
</gene>
<feature type="domain" description="DUF7336" evidence="1">
    <location>
        <begin position="4"/>
        <end position="65"/>
    </location>
</feature>
<accession>A0A0E2E810</accession>
<dbReference type="InterPro" id="IPR055760">
    <property type="entry name" value="DUF7336"/>
</dbReference>
<dbReference type="Proteomes" id="UP000011705">
    <property type="component" value="Chromosome"/>
</dbReference>
<comment type="caution">
    <text evidence="2">The sequence shown here is derived from an EMBL/GenBank/DDBJ whole genome shotgun (WGS) entry which is preliminary data.</text>
</comment>
<dbReference type="HOGENOM" id="CLU_183116_1_0_12"/>
<name>A0A0E2E810_TREDN</name>
<dbReference type="AlphaFoldDB" id="A0A0E2E810"/>
<dbReference type="Pfam" id="PF24024">
    <property type="entry name" value="DUF7336"/>
    <property type="match status" value="1"/>
</dbReference>
<evidence type="ECO:0000313" key="2">
    <source>
        <dbReference type="EMBL" id="EMB36149.1"/>
    </source>
</evidence>
<evidence type="ECO:0000259" key="1">
    <source>
        <dbReference type="Pfam" id="PF24024"/>
    </source>
</evidence>
<protein>
    <recommendedName>
        <fullName evidence="1">DUF7336 domain-containing protein</fullName>
    </recommendedName>
</protein>
<dbReference type="PATRIC" id="fig|999432.5.peg.351"/>
<reference evidence="2" key="1">
    <citation type="submission" date="2012-01" db="EMBL/GenBank/DDBJ databases">
        <title>The Genome Sequence of Treponema denticola H-22.</title>
        <authorList>
            <consortium name="The Broad Institute Genome Sequencing Platform"/>
            <person name="Earl A."/>
            <person name="Ward D."/>
            <person name="Feldgarden M."/>
            <person name="Gevers D."/>
            <person name="Blanton J.M."/>
            <person name="Fenno C.J."/>
            <person name="Baranova O.V."/>
            <person name="Mathney J."/>
            <person name="Dewhirst F.E."/>
            <person name="Izard J."/>
            <person name="Young S.K."/>
            <person name="Zeng Q."/>
            <person name="Gargeya S."/>
            <person name="Fitzgerald M."/>
            <person name="Haas B."/>
            <person name="Abouelleil A."/>
            <person name="Alvarado L."/>
            <person name="Arachchi H.M."/>
            <person name="Berlin A."/>
            <person name="Chapman S.B."/>
            <person name="Gearin G."/>
            <person name="Goldberg J."/>
            <person name="Griggs A."/>
            <person name="Gujja S."/>
            <person name="Hansen M."/>
            <person name="Heiman D."/>
            <person name="Howarth C."/>
            <person name="Larimer J."/>
            <person name="Lui A."/>
            <person name="MacDonald P.J.P."/>
            <person name="McCowen C."/>
            <person name="Montmayeur A."/>
            <person name="Murphy C."/>
            <person name="Neiman D."/>
            <person name="Pearson M."/>
            <person name="Priest M."/>
            <person name="Roberts A."/>
            <person name="Saif S."/>
            <person name="Shea T."/>
            <person name="Sisk P."/>
            <person name="Stolte C."/>
            <person name="Sykes S."/>
            <person name="Wortman J."/>
            <person name="Nusbaum C."/>
            <person name="Birren B."/>
        </authorList>
    </citation>
    <scope>NUCLEOTIDE SEQUENCE [LARGE SCALE GENOMIC DNA]</scope>
    <source>
        <strain evidence="2">H-22</strain>
    </source>
</reference>
<sequence>MTHVFLLSYEIPINEEDSEVKIIGVYSALENAEKALLEYQKCDKFKDYSERFYIGKWKLNMDFWSDGYVTVTL</sequence>
<dbReference type="EMBL" id="AGDV01000001">
    <property type="protein sequence ID" value="EMB36149.1"/>
    <property type="molecule type" value="Genomic_DNA"/>
</dbReference>
<proteinExistence type="predicted"/>
<organism evidence="2">
    <name type="scientific">Treponema denticola H-22</name>
    <dbReference type="NCBI Taxonomy" id="999432"/>
    <lineage>
        <taxon>Bacteria</taxon>
        <taxon>Pseudomonadati</taxon>
        <taxon>Spirochaetota</taxon>
        <taxon>Spirochaetia</taxon>
        <taxon>Spirochaetales</taxon>
        <taxon>Treponemataceae</taxon>
        <taxon>Treponema</taxon>
    </lineage>
</organism>